<dbReference type="OrthoDB" id="2380880at2"/>
<feature type="transmembrane region" description="Helical" evidence="1">
    <location>
        <begin position="166"/>
        <end position="186"/>
    </location>
</feature>
<evidence type="ECO:0000313" key="3">
    <source>
        <dbReference type="Proteomes" id="UP000036867"/>
    </source>
</evidence>
<dbReference type="STRING" id="263475.AMD00_07240"/>
<dbReference type="Proteomes" id="UP000036867">
    <property type="component" value="Unassembled WGS sequence"/>
</dbReference>
<comment type="caution">
    <text evidence="2">The sequence shown here is derived from an EMBL/GenBank/DDBJ whole genome shotgun (WGS) entry which is preliminary data.</text>
</comment>
<proteinExistence type="predicted"/>
<feature type="transmembrane region" description="Helical" evidence="1">
    <location>
        <begin position="88"/>
        <end position="106"/>
    </location>
</feature>
<keyword evidence="1" id="KW-0812">Transmembrane</keyword>
<dbReference type="GeneID" id="301135895"/>
<keyword evidence="1" id="KW-1133">Transmembrane helix</keyword>
<dbReference type="PATRIC" id="fig|263475.3.peg.1901"/>
<keyword evidence="3" id="KW-1185">Reference proteome</keyword>
<dbReference type="EMBL" id="LILB01000001">
    <property type="protein sequence ID" value="KOO52192.1"/>
    <property type="molecule type" value="Genomic_DNA"/>
</dbReference>
<keyword evidence="1" id="KW-0472">Membrane</keyword>
<organism evidence="2 3">
    <name type="scientific">Viridibacillus arvi</name>
    <dbReference type="NCBI Taxonomy" id="263475"/>
    <lineage>
        <taxon>Bacteria</taxon>
        <taxon>Bacillati</taxon>
        <taxon>Bacillota</taxon>
        <taxon>Bacilli</taxon>
        <taxon>Bacillales</taxon>
        <taxon>Caryophanaceae</taxon>
        <taxon>Viridibacillus</taxon>
    </lineage>
</organism>
<dbReference type="AlphaFoldDB" id="A0A0M0LMR0"/>
<dbReference type="RefSeq" id="WP_053416366.1">
    <property type="nucleotide sequence ID" value="NZ_LILB01000001.1"/>
</dbReference>
<name>A0A0M0LMR0_9BACL</name>
<feature type="transmembrane region" description="Helical" evidence="1">
    <location>
        <begin position="118"/>
        <end position="138"/>
    </location>
</feature>
<feature type="transmembrane region" description="Helical" evidence="1">
    <location>
        <begin position="144"/>
        <end position="159"/>
    </location>
</feature>
<protein>
    <submittedName>
        <fullName evidence="2">Uncharacterized protein</fullName>
    </submittedName>
</protein>
<sequence length="187" mass="21219">MKNQRKETILNEILFWKENNLLPEHYCDFLSTLYAEGEELATTELEISSKNAILSKERSKKQWIMTLLGVSTISLLVLLFLISVKFVVFPIIIVSIAIVGLLFYVFKFATQKDILTTLAYTAAALLLLGISVRVMEIYLPDNPLAMHIAIIANCVLWLVSGIWMKLIYFMISGAGGLLIIFTYILFF</sequence>
<gene>
    <name evidence="2" type="ORF">AMD00_07240</name>
</gene>
<reference evidence="3" key="1">
    <citation type="submission" date="2015-08" db="EMBL/GenBank/DDBJ databases">
        <title>Fjat-10028 dsm 16317.</title>
        <authorList>
            <person name="Liu B."/>
            <person name="Wang J."/>
            <person name="Zhu Y."/>
            <person name="Liu G."/>
            <person name="Chen Q."/>
            <person name="Chen Z."/>
            <person name="Lan J."/>
            <person name="Che J."/>
            <person name="Ge C."/>
            <person name="Shi H."/>
            <person name="Pan Z."/>
            <person name="Liu X."/>
        </authorList>
    </citation>
    <scope>NUCLEOTIDE SEQUENCE [LARGE SCALE GENOMIC DNA]</scope>
    <source>
        <strain evidence="3">DSM 16317</strain>
    </source>
</reference>
<evidence type="ECO:0000313" key="2">
    <source>
        <dbReference type="EMBL" id="KOO52192.1"/>
    </source>
</evidence>
<evidence type="ECO:0000256" key="1">
    <source>
        <dbReference type="SAM" id="Phobius"/>
    </source>
</evidence>
<feature type="transmembrane region" description="Helical" evidence="1">
    <location>
        <begin position="63"/>
        <end position="82"/>
    </location>
</feature>
<accession>A0A0M0LMR0</accession>